<dbReference type="Pfam" id="PF02626">
    <property type="entry name" value="CT_A_B"/>
    <property type="match status" value="1"/>
</dbReference>
<evidence type="ECO:0000256" key="3">
    <source>
        <dbReference type="ARBA" id="ARBA00022840"/>
    </source>
</evidence>
<protein>
    <recommendedName>
        <fullName evidence="4">Carboxyltransferase domain-containing protein</fullName>
    </recommendedName>
</protein>
<dbReference type="Proteomes" id="UP000023541">
    <property type="component" value="Unassembled WGS sequence"/>
</dbReference>
<dbReference type="STRING" id="1317122.ATO12_24930"/>
<dbReference type="SMART" id="SM00797">
    <property type="entry name" value="AHS2"/>
    <property type="match status" value="1"/>
</dbReference>
<evidence type="ECO:0000313" key="5">
    <source>
        <dbReference type="EMBL" id="EZH72181.1"/>
    </source>
</evidence>
<dbReference type="GO" id="GO:0016787">
    <property type="term" value="F:hydrolase activity"/>
    <property type="evidence" value="ECO:0007669"/>
    <property type="project" value="UniProtKB-KW"/>
</dbReference>
<dbReference type="OrthoDB" id="9782422at2"/>
<evidence type="ECO:0000256" key="1">
    <source>
        <dbReference type="ARBA" id="ARBA00022741"/>
    </source>
</evidence>
<keyword evidence="1" id="KW-0547">Nucleotide-binding</keyword>
<gene>
    <name evidence="5" type="ORF">ATO12_24930</name>
</gene>
<evidence type="ECO:0000256" key="2">
    <source>
        <dbReference type="ARBA" id="ARBA00022801"/>
    </source>
</evidence>
<keyword evidence="3" id="KW-0067">ATP-binding</keyword>
<evidence type="ECO:0000259" key="4">
    <source>
        <dbReference type="SMART" id="SM00797"/>
    </source>
</evidence>
<sequence>MITNVEIIKPGLFTTIQDEGRFGFSKYGAPKSGAMDQVSFGFANLILGNPKNSACIEWTIQPPVLKFHDTTTIVLTGGETDAFLNDEKIEMYREIKVSKNDILKINFCRKGVYGYVGIKNGFLSEEVLHSRSFYKSITPRFRLAKNDKIPYQSTSDYTDHFSAISPPLFLENSDALEVYKGPEFDMLNDVQKSKVLDAVFTISNTINRMAIQLEEKIPNTLPSIITSPVLPGTIQLTPSGSLIVLMRDCQTTGGYPRVLQLTETAINQIAQKRMKEKCVFRLVEF</sequence>
<dbReference type="GO" id="GO:0005524">
    <property type="term" value="F:ATP binding"/>
    <property type="evidence" value="ECO:0007669"/>
    <property type="project" value="UniProtKB-KW"/>
</dbReference>
<dbReference type="PANTHER" id="PTHR43309:SF5">
    <property type="entry name" value="5-OXOPROLINASE SUBUNIT C"/>
    <property type="match status" value="1"/>
</dbReference>
<dbReference type="eggNOG" id="COG1984">
    <property type="taxonomic scope" value="Bacteria"/>
</dbReference>
<dbReference type="AlphaFoldDB" id="A0A023BQB6"/>
<name>A0A023BQB6_9FLAO</name>
<dbReference type="RefSeq" id="WP_034245761.1">
    <property type="nucleotide sequence ID" value="NZ_AQRA01000009.1"/>
</dbReference>
<dbReference type="EMBL" id="AQRA01000009">
    <property type="protein sequence ID" value="EZH72181.1"/>
    <property type="molecule type" value="Genomic_DNA"/>
</dbReference>
<dbReference type="PANTHER" id="PTHR43309">
    <property type="entry name" value="5-OXOPROLINASE SUBUNIT C"/>
    <property type="match status" value="1"/>
</dbReference>
<dbReference type="Gene3D" id="2.40.100.10">
    <property type="entry name" value="Cyclophilin-like"/>
    <property type="match status" value="1"/>
</dbReference>
<organism evidence="5 6">
    <name type="scientific">Aquimarina atlantica</name>
    <dbReference type="NCBI Taxonomy" id="1317122"/>
    <lineage>
        <taxon>Bacteria</taxon>
        <taxon>Pseudomonadati</taxon>
        <taxon>Bacteroidota</taxon>
        <taxon>Flavobacteriia</taxon>
        <taxon>Flavobacteriales</taxon>
        <taxon>Flavobacteriaceae</taxon>
        <taxon>Aquimarina</taxon>
    </lineage>
</organism>
<reference evidence="5 6" key="1">
    <citation type="submission" date="2014-04" db="EMBL/GenBank/DDBJ databases">
        <title>Aquimarina sp. 22II-S11-z7 Genome Sequencing.</title>
        <authorList>
            <person name="Lai Q."/>
        </authorList>
    </citation>
    <scope>NUCLEOTIDE SEQUENCE [LARGE SCALE GENOMIC DNA]</scope>
    <source>
        <strain evidence="5 6">22II-S11-z7</strain>
    </source>
</reference>
<dbReference type="InterPro" id="IPR052708">
    <property type="entry name" value="PxpC"/>
</dbReference>
<dbReference type="InterPro" id="IPR029000">
    <property type="entry name" value="Cyclophilin-like_dom_sf"/>
</dbReference>
<keyword evidence="6" id="KW-1185">Reference proteome</keyword>
<comment type="caution">
    <text evidence="5">The sequence shown here is derived from an EMBL/GenBank/DDBJ whole genome shotgun (WGS) entry which is preliminary data.</text>
</comment>
<evidence type="ECO:0000313" key="6">
    <source>
        <dbReference type="Proteomes" id="UP000023541"/>
    </source>
</evidence>
<accession>A0A023BQB6</accession>
<feature type="domain" description="Carboxyltransferase" evidence="4">
    <location>
        <begin position="26"/>
        <end position="285"/>
    </location>
</feature>
<proteinExistence type="predicted"/>
<keyword evidence="2" id="KW-0378">Hydrolase</keyword>
<dbReference type="InterPro" id="IPR003778">
    <property type="entry name" value="CT_A_B"/>
</dbReference>